<dbReference type="InterPro" id="IPR005467">
    <property type="entry name" value="His_kinase_dom"/>
</dbReference>
<dbReference type="SMART" id="SM00388">
    <property type="entry name" value="HisKA"/>
    <property type="match status" value="1"/>
</dbReference>
<dbReference type="CDD" id="cd00082">
    <property type="entry name" value="HisKA"/>
    <property type="match status" value="1"/>
</dbReference>
<dbReference type="Gene3D" id="6.10.340.10">
    <property type="match status" value="1"/>
</dbReference>
<dbReference type="Proteomes" id="UP001221597">
    <property type="component" value="Chromosome"/>
</dbReference>
<organism evidence="17 18">
    <name type="scientific">Halobacillus naozhouensis</name>
    <dbReference type="NCBI Taxonomy" id="554880"/>
    <lineage>
        <taxon>Bacteria</taxon>
        <taxon>Bacillati</taxon>
        <taxon>Bacillota</taxon>
        <taxon>Bacilli</taxon>
        <taxon>Bacillales</taxon>
        <taxon>Bacillaceae</taxon>
        <taxon>Halobacillus</taxon>
    </lineage>
</organism>
<evidence type="ECO:0000259" key="16">
    <source>
        <dbReference type="PROSITE" id="PS50885"/>
    </source>
</evidence>
<dbReference type="EMBL" id="CP121671">
    <property type="protein sequence ID" value="WFT73678.1"/>
    <property type="molecule type" value="Genomic_DNA"/>
</dbReference>
<proteinExistence type="predicted"/>
<dbReference type="SUPFAM" id="SSF158472">
    <property type="entry name" value="HAMP domain-like"/>
    <property type="match status" value="1"/>
</dbReference>
<evidence type="ECO:0000256" key="3">
    <source>
        <dbReference type="ARBA" id="ARBA00012438"/>
    </source>
</evidence>
<evidence type="ECO:0000256" key="4">
    <source>
        <dbReference type="ARBA" id="ARBA00022475"/>
    </source>
</evidence>
<dbReference type="SMART" id="SM00304">
    <property type="entry name" value="HAMP"/>
    <property type="match status" value="1"/>
</dbReference>
<keyword evidence="8" id="KW-0547">Nucleotide-binding</keyword>
<evidence type="ECO:0000256" key="1">
    <source>
        <dbReference type="ARBA" id="ARBA00000085"/>
    </source>
</evidence>
<feature type="domain" description="Histidine kinase" evidence="15">
    <location>
        <begin position="238"/>
        <end position="449"/>
    </location>
</feature>
<dbReference type="EC" id="2.7.13.3" evidence="3"/>
<evidence type="ECO:0000256" key="13">
    <source>
        <dbReference type="ARBA" id="ARBA00023136"/>
    </source>
</evidence>
<keyword evidence="12" id="KW-0902">Two-component regulatory system</keyword>
<reference evidence="17 18" key="1">
    <citation type="submission" date="2023-04" db="EMBL/GenBank/DDBJ databases">
        <title>Genome sequence of Halobacillus naozhouensis KACC 21980.</title>
        <authorList>
            <person name="Kim S."/>
            <person name="Heo J."/>
            <person name="Kwon S.-W."/>
        </authorList>
    </citation>
    <scope>NUCLEOTIDE SEQUENCE [LARGE SCALE GENOMIC DNA]</scope>
    <source>
        <strain evidence="17 18">KCTC 13234</strain>
    </source>
</reference>
<dbReference type="InterPro" id="IPR050428">
    <property type="entry name" value="TCS_sensor_his_kinase"/>
</dbReference>
<evidence type="ECO:0000259" key="15">
    <source>
        <dbReference type="PROSITE" id="PS50109"/>
    </source>
</evidence>
<keyword evidence="13 14" id="KW-0472">Membrane</keyword>
<keyword evidence="18" id="KW-1185">Reference proteome</keyword>
<evidence type="ECO:0000256" key="10">
    <source>
        <dbReference type="ARBA" id="ARBA00022840"/>
    </source>
</evidence>
<comment type="catalytic activity">
    <reaction evidence="1">
        <text>ATP + protein L-histidine = ADP + protein N-phospho-L-histidine.</text>
        <dbReference type="EC" id="2.7.13.3"/>
    </reaction>
</comment>
<name>A0ABY8IU96_9BACI</name>
<evidence type="ECO:0000256" key="2">
    <source>
        <dbReference type="ARBA" id="ARBA00004651"/>
    </source>
</evidence>
<sequence length="449" mass="51073">MKLRNRIHLYTTVLFVVLLVLINVAVYFSFSRIMYSSELEQTETEAEQIVAALNSNQPSLPVSKLLRAYVPVNGIVQIVMKDDVGPGSASPGYSSLREGSIPFYPEEVSKVIDYKETKHAMVSVPIIWSTGEVAALQVVESLKTTERNLQVLQIVLIIVTLVAIIPLFISARFLSNLITRPITSMTNTMQEIRESGRFKQLDLPEKSSDELYVMGETFNEMINLLQSNYEKQEQFVSNASHELKTPLTVIESYSSLLKRRGRQDAELFDESIEAIHSEAVRMKDLTQQLLVLAKHDEYWNADITDIELGAFLQESVRAFEKAYKRRVEVFVEEDLIVLADAQKLKQLLYIFMDNARKYSEEEVQVEAYREKDQAYIHITDYGIGISKDDLVRVFDRFYRVDKARTRKSGGFGLGLALARDLAQVMDAELHLHSEEKAGTKATIKLPLSQ</sequence>
<dbReference type="InterPro" id="IPR036890">
    <property type="entry name" value="HATPase_C_sf"/>
</dbReference>
<dbReference type="Gene3D" id="1.10.287.130">
    <property type="match status" value="1"/>
</dbReference>
<dbReference type="InterPro" id="IPR036097">
    <property type="entry name" value="HisK_dim/P_sf"/>
</dbReference>
<dbReference type="GO" id="GO:0016301">
    <property type="term" value="F:kinase activity"/>
    <property type="evidence" value="ECO:0007669"/>
    <property type="project" value="UniProtKB-KW"/>
</dbReference>
<dbReference type="SUPFAM" id="SSF47384">
    <property type="entry name" value="Homodimeric domain of signal transducing histidine kinase"/>
    <property type="match status" value="1"/>
</dbReference>
<keyword evidence="6" id="KW-0808">Transferase</keyword>
<evidence type="ECO:0000313" key="18">
    <source>
        <dbReference type="Proteomes" id="UP001221597"/>
    </source>
</evidence>
<keyword evidence="11 14" id="KW-1133">Transmembrane helix</keyword>
<feature type="transmembrane region" description="Helical" evidence="14">
    <location>
        <begin position="7"/>
        <end position="30"/>
    </location>
</feature>
<evidence type="ECO:0000256" key="11">
    <source>
        <dbReference type="ARBA" id="ARBA00022989"/>
    </source>
</evidence>
<dbReference type="PANTHER" id="PTHR45436">
    <property type="entry name" value="SENSOR HISTIDINE KINASE YKOH"/>
    <property type="match status" value="1"/>
</dbReference>
<keyword evidence="7 14" id="KW-0812">Transmembrane</keyword>
<feature type="transmembrane region" description="Helical" evidence="14">
    <location>
        <begin position="151"/>
        <end position="174"/>
    </location>
</feature>
<keyword evidence="5" id="KW-0597">Phosphoprotein</keyword>
<comment type="subcellular location">
    <subcellularLocation>
        <location evidence="2">Cell membrane</location>
        <topology evidence="2">Multi-pass membrane protein</topology>
    </subcellularLocation>
</comment>
<evidence type="ECO:0000256" key="6">
    <source>
        <dbReference type="ARBA" id="ARBA00022679"/>
    </source>
</evidence>
<protein>
    <recommendedName>
        <fullName evidence="3">histidine kinase</fullName>
        <ecNumber evidence="3">2.7.13.3</ecNumber>
    </recommendedName>
</protein>
<dbReference type="CDD" id="cd06225">
    <property type="entry name" value="HAMP"/>
    <property type="match status" value="1"/>
</dbReference>
<keyword evidence="10" id="KW-0067">ATP-binding</keyword>
<evidence type="ECO:0000256" key="14">
    <source>
        <dbReference type="SAM" id="Phobius"/>
    </source>
</evidence>
<keyword evidence="4" id="KW-1003">Cell membrane</keyword>
<feature type="domain" description="HAMP" evidence="16">
    <location>
        <begin position="176"/>
        <end position="230"/>
    </location>
</feature>
<evidence type="ECO:0000256" key="5">
    <source>
        <dbReference type="ARBA" id="ARBA00022553"/>
    </source>
</evidence>
<evidence type="ECO:0000256" key="12">
    <source>
        <dbReference type="ARBA" id="ARBA00023012"/>
    </source>
</evidence>
<dbReference type="PROSITE" id="PS50885">
    <property type="entry name" value="HAMP"/>
    <property type="match status" value="1"/>
</dbReference>
<evidence type="ECO:0000256" key="7">
    <source>
        <dbReference type="ARBA" id="ARBA00022692"/>
    </source>
</evidence>
<dbReference type="PRINTS" id="PR00344">
    <property type="entry name" value="BCTRLSENSOR"/>
</dbReference>
<dbReference type="InterPro" id="IPR004358">
    <property type="entry name" value="Sig_transdc_His_kin-like_C"/>
</dbReference>
<dbReference type="SMART" id="SM00387">
    <property type="entry name" value="HATPase_c"/>
    <property type="match status" value="1"/>
</dbReference>
<dbReference type="PROSITE" id="PS50109">
    <property type="entry name" value="HIS_KIN"/>
    <property type="match status" value="1"/>
</dbReference>
<dbReference type="InterPro" id="IPR003660">
    <property type="entry name" value="HAMP_dom"/>
</dbReference>
<evidence type="ECO:0000256" key="9">
    <source>
        <dbReference type="ARBA" id="ARBA00022777"/>
    </source>
</evidence>
<dbReference type="Pfam" id="PF00512">
    <property type="entry name" value="HisKA"/>
    <property type="match status" value="1"/>
</dbReference>
<dbReference type="Gene3D" id="3.30.565.10">
    <property type="entry name" value="Histidine kinase-like ATPase, C-terminal domain"/>
    <property type="match status" value="1"/>
</dbReference>
<evidence type="ECO:0000256" key="8">
    <source>
        <dbReference type="ARBA" id="ARBA00022741"/>
    </source>
</evidence>
<dbReference type="InterPro" id="IPR003594">
    <property type="entry name" value="HATPase_dom"/>
</dbReference>
<dbReference type="RefSeq" id="WP_283075685.1">
    <property type="nucleotide sequence ID" value="NZ_CP121671.1"/>
</dbReference>
<dbReference type="Pfam" id="PF00672">
    <property type="entry name" value="HAMP"/>
    <property type="match status" value="1"/>
</dbReference>
<evidence type="ECO:0000313" key="17">
    <source>
        <dbReference type="EMBL" id="WFT73678.1"/>
    </source>
</evidence>
<keyword evidence="9 17" id="KW-0418">Kinase</keyword>
<dbReference type="Pfam" id="PF02518">
    <property type="entry name" value="HATPase_c"/>
    <property type="match status" value="1"/>
</dbReference>
<dbReference type="SUPFAM" id="SSF55874">
    <property type="entry name" value="ATPase domain of HSP90 chaperone/DNA topoisomerase II/histidine kinase"/>
    <property type="match status" value="1"/>
</dbReference>
<gene>
    <name evidence="17" type="ORF">P9989_15040</name>
</gene>
<accession>A0ABY8IU96</accession>
<dbReference type="PANTHER" id="PTHR45436:SF5">
    <property type="entry name" value="SENSOR HISTIDINE KINASE TRCS"/>
    <property type="match status" value="1"/>
</dbReference>
<dbReference type="InterPro" id="IPR003661">
    <property type="entry name" value="HisK_dim/P_dom"/>
</dbReference>